<dbReference type="InterPro" id="IPR005119">
    <property type="entry name" value="LysR_subst-bd"/>
</dbReference>
<dbReference type="GO" id="GO:0003700">
    <property type="term" value="F:DNA-binding transcription factor activity"/>
    <property type="evidence" value="ECO:0007669"/>
    <property type="project" value="InterPro"/>
</dbReference>
<evidence type="ECO:0000313" key="7">
    <source>
        <dbReference type="EMBL" id="MBF6637586.1"/>
    </source>
</evidence>
<dbReference type="Pfam" id="PF00126">
    <property type="entry name" value="HTH_1"/>
    <property type="match status" value="1"/>
</dbReference>
<dbReference type="Gene3D" id="3.40.190.10">
    <property type="entry name" value="Periplasmic binding protein-like II"/>
    <property type="match status" value="2"/>
</dbReference>
<dbReference type="PANTHER" id="PTHR30346">
    <property type="entry name" value="TRANSCRIPTIONAL DUAL REGULATOR HCAR-RELATED"/>
    <property type="match status" value="1"/>
</dbReference>
<dbReference type="Pfam" id="PF03466">
    <property type="entry name" value="LysR_substrate"/>
    <property type="match status" value="1"/>
</dbReference>
<dbReference type="SUPFAM" id="SSF46785">
    <property type="entry name" value="Winged helix' DNA-binding domain"/>
    <property type="match status" value="1"/>
</dbReference>
<dbReference type="AlphaFoldDB" id="A0AA40X2R1"/>
<comment type="similarity">
    <text evidence="1">Belongs to the LysR transcriptional regulatory family.</text>
</comment>
<organism evidence="7 10">
    <name type="scientific">Rouxiella silvae</name>
    <dbReference type="NCBI Taxonomy" id="1646373"/>
    <lineage>
        <taxon>Bacteria</taxon>
        <taxon>Pseudomonadati</taxon>
        <taxon>Pseudomonadota</taxon>
        <taxon>Gammaproteobacteria</taxon>
        <taxon>Enterobacterales</taxon>
        <taxon>Yersiniaceae</taxon>
        <taxon>Rouxiella</taxon>
    </lineage>
</organism>
<reference evidence="8 9" key="2">
    <citation type="journal article" date="2017" name="Int. J. Syst. Evol. Microbiol.">
        <title>Rouxiella badensis sp. nov. and Rouxiella silvae sp. nov. isolated from peat bog soil in Germany and emendation of the genus description.</title>
        <authorList>
            <person name="Le Fleche-Mateos A."/>
            <person name="Kugler J.H."/>
            <person name="Hansen S.H."/>
            <person name="Syldatk C."/>
            <person name="Hausmann R."/>
            <person name="Lomprez F."/>
            <person name="Vandenbogaert M."/>
            <person name="Manuguerra J.C."/>
            <person name="Grimont P.A."/>
        </authorList>
    </citation>
    <scope>NUCLEOTIDE SEQUENCE [LARGE SCALE GENOMIC DNA]</scope>
    <source>
        <strain evidence="8 9">213</strain>
    </source>
</reference>
<dbReference type="Proteomes" id="UP000705283">
    <property type="component" value="Unassembled WGS sequence"/>
</dbReference>
<dbReference type="InterPro" id="IPR037410">
    <property type="entry name" value="BudR_PBP2"/>
</dbReference>
<dbReference type="PROSITE" id="PS50931">
    <property type="entry name" value="HTH_LYSR"/>
    <property type="match status" value="1"/>
</dbReference>
<reference evidence="7" key="3">
    <citation type="submission" date="2020-11" db="EMBL/GenBank/DDBJ databases">
        <authorList>
            <person name="Lee S.D."/>
        </authorList>
    </citation>
    <scope>NUCLEOTIDE SEQUENCE</scope>
    <source>
        <strain evidence="7">SAP-2</strain>
    </source>
</reference>
<dbReference type="EMBL" id="JADMKS010000005">
    <property type="protein sequence ID" value="MBF6637586.1"/>
    <property type="molecule type" value="Genomic_DNA"/>
</dbReference>
<accession>A0AA40X2R1</accession>
<reference evidence="8" key="1">
    <citation type="submission" date="2016-12" db="EMBL/GenBank/DDBJ databases">
        <authorList>
            <person name="Le Fleche-Mateos A."/>
        </authorList>
    </citation>
    <scope>NUCLEOTIDE SEQUENCE</scope>
    <source>
        <strain evidence="8">213</strain>
    </source>
</reference>
<feature type="domain" description="HTH lysR-type" evidence="6">
    <location>
        <begin position="1"/>
        <end position="58"/>
    </location>
</feature>
<keyword evidence="9" id="KW-1185">Reference proteome</keyword>
<dbReference type="RefSeq" id="WP_084982737.1">
    <property type="nucleotide sequence ID" value="NZ_CBCSCF010000003.1"/>
</dbReference>
<proteinExistence type="inferred from homology"/>
<evidence type="ECO:0000256" key="3">
    <source>
        <dbReference type="ARBA" id="ARBA00023015"/>
    </source>
</evidence>
<evidence type="ECO:0000256" key="5">
    <source>
        <dbReference type="ARBA" id="ARBA00023163"/>
    </source>
</evidence>
<evidence type="ECO:0000313" key="8">
    <source>
        <dbReference type="EMBL" id="ORJ21823.1"/>
    </source>
</evidence>
<dbReference type="FunFam" id="1.10.10.10:FF:000001">
    <property type="entry name" value="LysR family transcriptional regulator"/>
    <property type="match status" value="1"/>
</dbReference>
<dbReference type="PRINTS" id="PR00039">
    <property type="entry name" value="HTHLYSR"/>
</dbReference>
<keyword evidence="2" id="KW-0678">Repressor</keyword>
<sequence>MELRHLRYFLMVAEELNFSRAALRLNISQPPLSQQIKALEATVGAPLFRRLSHGVELTAAGIAFQFEAIRSVESAEKAVIAAQRVARGLTGDLRLGFTSSAAFNPSVAAQIRDFKRTWPLIRLHLEENNTLYLLEGLLENRLDVIYMRPGISTPENLTLYRLQDEPMKVAVPATHPLAHQQSVDLLELKDEPFILFPAAVGLSLFDEIMTCCRAVGFEPNRIQIAPQISSVVNLVAAEMGISVVPASVAQIQVLNVRYIDISGRAPVARLALATRRHERSIIVKNFVQT</sequence>
<keyword evidence="3" id="KW-0805">Transcription regulation</keyword>
<dbReference type="InterPro" id="IPR000847">
    <property type="entry name" value="LysR_HTH_N"/>
</dbReference>
<dbReference type="Gene3D" id="1.10.10.10">
    <property type="entry name" value="Winged helix-like DNA-binding domain superfamily/Winged helix DNA-binding domain"/>
    <property type="match status" value="1"/>
</dbReference>
<dbReference type="GO" id="GO:0032993">
    <property type="term" value="C:protein-DNA complex"/>
    <property type="evidence" value="ECO:0007669"/>
    <property type="project" value="TreeGrafter"/>
</dbReference>
<evidence type="ECO:0000259" key="6">
    <source>
        <dbReference type="PROSITE" id="PS50931"/>
    </source>
</evidence>
<keyword evidence="5" id="KW-0804">Transcription</keyword>
<dbReference type="InterPro" id="IPR036388">
    <property type="entry name" value="WH-like_DNA-bd_sf"/>
</dbReference>
<dbReference type="Proteomes" id="UP000192722">
    <property type="component" value="Unassembled WGS sequence"/>
</dbReference>
<keyword evidence="4" id="KW-0238">DNA-binding</keyword>
<dbReference type="EMBL" id="MRWD01000014">
    <property type="protein sequence ID" value="ORJ21823.1"/>
    <property type="molecule type" value="Genomic_DNA"/>
</dbReference>
<name>A0AA40X2R1_9GAMM</name>
<reference evidence="7" key="4">
    <citation type="submission" date="2022-09" db="EMBL/GenBank/DDBJ databases">
        <title>Rouxiella aceris sp. nov., isolated from tree sap and emended description of the genus Rhouxiella.</title>
        <authorList>
            <person name="Kim I.S."/>
        </authorList>
    </citation>
    <scope>NUCLEOTIDE SEQUENCE</scope>
    <source>
        <strain evidence="7">SAP-2</strain>
    </source>
</reference>
<comment type="caution">
    <text evidence="7">The sequence shown here is derived from an EMBL/GenBank/DDBJ whole genome shotgun (WGS) entry which is preliminary data.</text>
</comment>
<evidence type="ECO:0000256" key="2">
    <source>
        <dbReference type="ARBA" id="ARBA00022491"/>
    </source>
</evidence>
<dbReference type="CDD" id="cd08451">
    <property type="entry name" value="PBP2_BudR"/>
    <property type="match status" value="1"/>
</dbReference>
<dbReference type="InterPro" id="IPR036390">
    <property type="entry name" value="WH_DNA-bd_sf"/>
</dbReference>
<evidence type="ECO:0000313" key="10">
    <source>
        <dbReference type="Proteomes" id="UP000705283"/>
    </source>
</evidence>
<evidence type="ECO:0000256" key="4">
    <source>
        <dbReference type="ARBA" id="ARBA00023125"/>
    </source>
</evidence>
<evidence type="ECO:0000256" key="1">
    <source>
        <dbReference type="ARBA" id="ARBA00009437"/>
    </source>
</evidence>
<protein>
    <submittedName>
        <fullName evidence="7 8">Transcriptional regulator</fullName>
    </submittedName>
</protein>
<gene>
    <name evidence="8" type="ORF">BS639_07670</name>
    <name evidence="7" type="ORF">ITX54_13055</name>
</gene>
<dbReference type="PANTHER" id="PTHR30346:SF30">
    <property type="entry name" value="SMALL NEUTRAL PROTEASE REGULATORY PROTEIN"/>
    <property type="match status" value="1"/>
</dbReference>
<dbReference type="SUPFAM" id="SSF53850">
    <property type="entry name" value="Periplasmic binding protein-like II"/>
    <property type="match status" value="1"/>
</dbReference>
<evidence type="ECO:0000313" key="9">
    <source>
        <dbReference type="Proteomes" id="UP000192722"/>
    </source>
</evidence>
<dbReference type="GO" id="GO:0003677">
    <property type="term" value="F:DNA binding"/>
    <property type="evidence" value="ECO:0007669"/>
    <property type="project" value="UniProtKB-KW"/>
</dbReference>